<organism evidence="2 3">
    <name type="scientific">Lentzea alba</name>
    <dbReference type="NCBI Taxonomy" id="2714351"/>
    <lineage>
        <taxon>Bacteria</taxon>
        <taxon>Bacillati</taxon>
        <taxon>Actinomycetota</taxon>
        <taxon>Actinomycetes</taxon>
        <taxon>Pseudonocardiales</taxon>
        <taxon>Pseudonocardiaceae</taxon>
        <taxon>Lentzea</taxon>
    </lineage>
</organism>
<dbReference type="RefSeq" id="WP_166048053.1">
    <property type="nucleotide sequence ID" value="NZ_JAAMPJ010000005.1"/>
</dbReference>
<comment type="caution">
    <text evidence="2">The sequence shown here is derived from an EMBL/GenBank/DDBJ whole genome shotgun (WGS) entry which is preliminary data.</text>
</comment>
<dbReference type="Proteomes" id="UP000481360">
    <property type="component" value="Unassembled WGS sequence"/>
</dbReference>
<dbReference type="AlphaFoldDB" id="A0A7C9RRC3"/>
<evidence type="ECO:0000256" key="1">
    <source>
        <dbReference type="SAM" id="SignalP"/>
    </source>
</evidence>
<gene>
    <name evidence="2" type="ORF">G7043_21695</name>
</gene>
<evidence type="ECO:0000313" key="2">
    <source>
        <dbReference type="EMBL" id="NGY61545.1"/>
    </source>
</evidence>
<proteinExistence type="predicted"/>
<reference evidence="2 3" key="1">
    <citation type="submission" date="2020-03" db="EMBL/GenBank/DDBJ databases">
        <title>Isolation and identification of active actinomycetes.</title>
        <authorList>
            <person name="Sun X."/>
        </authorList>
    </citation>
    <scope>NUCLEOTIDE SEQUENCE [LARGE SCALE GENOMIC DNA]</scope>
    <source>
        <strain evidence="2 3">NEAU-D13</strain>
    </source>
</reference>
<dbReference type="EMBL" id="JAAMPJ010000005">
    <property type="protein sequence ID" value="NGY61545.1"/>
    <property type="molecule type" value="Genomic_DNA"/>
</dbReference>
<keyword evidence="3" id="KW-1185">Reference proteome</keyword>
<keyword evidence="1" id="KW-0732">Signal</keyword>
<protein>
    <submittedName>
        <fullName evidence="2">Uncharacterized protein</fullName>
    </submittedName>
</protein>
<evidence type="ECO:0000313" key="3">
    <source>
        <dbReference type="Proteomes" id="UP000481360"/>
    </source>
</evidence>
<sequence>MAMIAIMATSPAASASAPSSKSILKITSSPSASNVTTNAWPISPPRIFPPDTPCYREEVEEHIYETGQGQHMYTFWFGAQVCIFSDHIYVYEPDSNVTYPTPTGQPDVRLASVAFTVQNTIHPIDPNDIYTYSSLAVTFCPDLPRPSACQQYHHQLGLEFTRGWVYPIGRFDRIA</sequence>
<feature type="signal peptide" evidence="1">
    <location>
        <begin position="1"/>
        <end position="15"/>
    </location>
</feature>
<feature type="chain" id="PRO_5039334216" evidence="1">
    <location>
        <begin position="16"/>
        <end position="175"/>
    </location>
</feature>
<accession>A0A7C9RRC3</accession>
<name>A0A7C9RRC3_9PSEU</name>